<protein>
    <submittedName>
        <fullName evidence="1">Uncharacterized protein</fullName>
    </submittedName>
</protein>
<evidence type="ECO:0000313" key="1">
    <source>
        <dbReference type="EMBL" id="CAI4211601.1"/>
    </source>
</evidence>
<dbReference type="Proteomes" id="UP000838763">
    <property type="component" value="Unassembled WGS sequence"/>
</dbReference>
<reference evidence="1" key="1">
    <citation type="submission" date="2022-11" db="EMBL/GenBank/DDBJ databases">
        <authorList>
            <person name="Scott C."/>
            <person name="Bruce N."/>
        </authorList>
    </citation>
    <scope>NUCLEOTIDE SEQUENCE</scope>
</reference>
<dbReference type="AlphaFoldDB" id="A0A9P1M7S7"/>
<name>A0A9P1M7S7_9PEZI</name>
<gene>
    <name evidence="1" type="ORF">PPNO1_LOCUS1380</name>
</gene>
<proteinExistence type="predicted"/>
<keyword evidence="2" id="KW-1185">Reference proteome</keyword>
<evidence type="ECO:0000313" key="2">
    <source>
        <dbReference type="Proteomes" id="UP000838763"/>
    </source>
</evidence>
<comment type="caution">
    <text evidence="1">The sequence shown here is derived from an EMBL/GenBank/DDBJ whole genome shotgun (WGS) entry which is preliminary data.</text>
</comment>
<dbReference type="EMBL" id="CALLCH030000002">
    <property type="protein sequence ID" value="CAI4211601.1"/>
    <property type="molecule type" value="Genomic_DNA"/>
</dbReference>
<organism evidence="1 2">
    <name type="scientific">Parascedosporium putredinis</name>
    <dbReference type="NCBI Taxonomy" id="1442378"/>
    <lineage>
        <taxon>Eukaryota</taxon>
        <taxon>Fungi</taxon>
        <taxon>Dikarya</taxon>
        <taxon>Ascomycota</taxon>
        <taxon>Pezizomycotina</taxon>
        <taxon>Sordariomycetes</taxon>
        <taxon>Hypocreomycetidae</taxon>
        <taxon>Microascales</taxon>
        <taxon>Microascaceae</taxon>
        <taxon>Parascedosporium</taxon>
    </lineage>
</organism>
<sequence length="67" mass="7520">MQDIYTKRLWKSHSAWIDNPVVKGMGGFTLSPWWFYIHRRSSLVTSSGLGFSGRAFSLSAATPAKLD</sequence>
<accession>A0A9P1M7S7</accession>